<evidence type="ECO:0000256" key="9">
    <source>
        <dbReference type="ARBA" id="ARBA00023136"/>
    </source>
</evidence>
<dbReference type="Proteomes" id="UP000886523">
    <property type="component" value="Unassembled WGS sequence"/>
</dbReference>
<comment type="caution">
    <text evidence="14">The sequence shown here is derived from an EMBL/GenBank/DDBJ whole genome shotgun (WGS) entry which is preliminary data.</text>
</comment>
<accession>A0A9P6B7S1</accession>
<dbReference type="GO" id="GO:0120547">
    <property type="term" value="F:heme A synthase activity"/>
    <property type="evidence" value="ECO:0007669"/>
    <property type="project" value="UniProtKB-EC"/>
</dbReference>
<evidence type="ECO:0000256" key="8">
    <source>
        <dbReference type="ARBA" id="ARBA00023133"/>
    </source>
</evidence>
<dbReference type="GO" id="GO:0046872">
    <property type="term" value="F:metal ion binding"/>
    <property type="evidence" value="ECO:0007669"/>
    <property type="project" value="UniProtKB-KW"/>
</dbReference>
<gene>
    <name evidence="14" type="ORF">BS47DRAFT_1408507</name>
</gene>
<comment type="pathway">
    <text evidence="10">Porphyrin-containing compound metabolism; heme A biosynthesis; heme A from heme O: step 1/1.</text>
</comment>
<dbReference type="HAMAP" id="MF_01665">
    <property type="entry name" value="HemeA_synth_type2"/>
    <property type="match status" value="1"/>
</dbReference>
<keyword evidence="7" id="KW-0408">Iron</keyword>
<evidence type="ECO:0000256" key="3">
    <source>
        <dbReference type="ARBA" id="ARBA00022692"/>
    </source>
</evidence>
<dbReference type="GO" id="GO:0006784">
    <property type="term" value="P:heme A biosynthetic process"/>
    <property type="evidence" value="ECO:0007669"/>
    <property type="project" value="InterPro"/>
</dbReference>
<dbReference type="PANTHER" id="PTHR23289">
    <property type="entry name" value="CYTOCHROME C OXIDASE ASSEMBLY PROTEIN COX15"/>
    <property type="match status" value="1"/>
</dbReference>
<feature type="compositionally biased region" description="Polar residues" evidence="12">
    <location>
        <begin position="9"/>
        <end position="22"/>
    </location>
</feature>
<evidence type="ECO:0000256" key="4">
    <source>
        <dbReference type="ARBA" id="ARBA00022723"/>
    </source>
</evidence>
<evidence type="ECO:0000256" key="12">
    <source>
        <dbReference type="SAM" id="MobiDB-lite"/>
    </source>
</evidence>
<organism evidence="14 15">
    <name type="scientific">Hydnum rufescens UP504</name>
    <dbReference type="NCBI Taxonomy" id="1448309"/>
    <lineage>
        <taxon>Eukaryota</taxon>
        <taxon>Fungi</taxon>
        <taxon>Dikarya</taxon>
        <taxon>Basidiomycota</taxon>
        <taxon>Agaricomycotina</taxon>
        <taxon>Agaricomycetes</taxon>
        <taxon>Cantharellales</taxon>
        <taxon>Hydnaceae</taxon>
        <taxon>Hydnum</taxon>
    </lineage>
</organism>
<dbReference type="Pfam" id="PF02628">
    <property type="entry name" value="COX15-CtaA"/>
    <property type="match status" value="1"/>
</dbReference>
<feature type="transmembrane region" description="Helical" evidence="13">
    <location>
        <begin position="36"/>
        <end position="56"/>
    </location>
</feature>
<evidence type="ECO:0000256" key="1">
    <source>
        <dbReference type="ARBA" id="ARBA00001970"/>
    </source>
</evidence>
<keyword evidence="15" id="KW-1185">Reference proteome</keyword>
<dbReference type="GO" id="GO:0005743">
    <property type="term" value="C:mitochondrial inner membrane"/>
    <property type="evidence" value="ECO:0007669"/>
    <property type="project" value="TreeGrafter"/>
</dbReference>
<evidence type="ECO:0000256" key="11">
    <source>
        <dbReference type="ARBA" id="ARBA00048044"/>
    </source>
</evidence>
<evidence type="ECO:0000256" key="10">
    <source>
        <dbReference type="ARBA" id="ARBA00044501"/>
    </source>
</evidence>
<keyword evidence="4" id="KW-0479">Metal-binding</keyword>
<evidence type="ECO:0000313" key="15">
    <source>
        <dbReference type="Proteomes" id="UP000886523"/>
    </source>
</evidence>
<feature type="transmembrane region" description="Helical" evidence="13">
    <location>
        <begin position="362"/>
        <end position="385"/>
    </location>
</feature>
<feature type="transmembrane region" description="Helical" evidence="13">
    <location>
        <begin position="189"/>
        <end position="211"/>
    </location>
</feature>
<feature type="region of interest" description="Disordered" evidence="12">
    <location>
        <begin position="1"/>
        <end position="30"/>
    </location>
</feature>
<evidence type="ECO:0000256" key="6">
    <source>
        <dbReference type="ARBA" id="ARBA00023002"/>
    </source>
</evidence>
<keyword evidence="5 13" id="KW-1133">Transmembrane helix</keyword>
<reference evidence="14" key="1">
    <citation type="journal article" date="2020" name="Nat. Commun.">
        <title>Large-scale genome sequencing of mycorrhizal fungi provides insights into the early evolution of symbiotic traits.</title>
        <authorList>
            <person name="Miyauchi S."/>
            <person name="Kiss E."/>
            <person name="Kuo A."/>
            <person name="Drula E."/>
            <person name="Kohler A."/>
            <person name="Sanchez-Garcia M."/>
            <person name="Morin E."/>
            <person name="Andreopoulos B."/>
            <person name="Barry K.W."/>
            <person name="Bonito G."/>
            <person name="Buee M."/>
            <person name="Carver A."/>
            <person name="Chen C."/>
            <person name="Cichocki N."/>
            <person name="Clum A."/>
            <person name="Culley D."/>
            <person name="Crous P.W."/>
            <person name="Fauchery L."/>
            <person name="Girlanda M."/>
            <person name="Hayes R.D."/>
            <person name="Keri Z."/>
            <person name="LaButti K."/>
            <person name="Lipzen A."/>
            <person name="Lombard V."/>
            <person name="Magnuson J."/>
            <person name="Maillard F."/>
            <person name="Murat C."/>
            <person name="Nolan M."/>
            <person name="Ohm R.A."/>
            <person name="Pangilinan J."/>
            <person name="Pereira M.F."/>
            <person name="Perotto S."/>
            <person name="Peter M."/>
            <person name="Pfister S."/>
            <person name="Riley R."/>
            <person name="Sitrit Y."/>
            <person name="Stielow J.B."/>
            <person name="Szollosi G."/>
            <person name="Zifcakova L."/>
            <person name="Stursova M."/>
            <person name="Spatafora J.W."/>
            <person name="Tedersoo L."/>
            <person name="Vaario L.M."/>
            <person name="Yamada A."/>
            <person name="Yan M."/>
            <person name="Wang P."/>
            <person name="Xu J."/>
            <person name="Bruns T."/>
            <person name="Baldrian P."/>
            <person name="Vilgalys R."/>
            <person name="Dunand C."/>
            <person name="Henrissat B."/>
            <person name="Grigoriev I.V."/>
            <person name="Hibbett D."/>
            <person name="Nagy L.G."/>
            <person name="Martin F.M."/>
        </authorList>
    </citation>
    <scope>NUCLEOTIDE SEQUENCE</scope>
    <source>
        <strain evidence="14">UP504</strain>
    </source>
</reference>
<evidence type="ECO:0000313" key="14">
    <source>
        <dbReference type="EMBL" id="KAF9519191.1"/>
    </source>
</evidence>
<sequence length="435" mass="47632">MSPAISIGKSFSSESIPSLTSGTEKKELPPLSPPSVSNWLLGSAALVFSIIVVGGITRLTESGLSIVEWRPVSGVLPPLSEAAWELEFEKYKTSPEFRITNYRISLSEFKRIYYWEYAHRVLGRAIGLAFVFPLAYYAIRRRLSPQLAPILSTLAVLIGAQGFLGWYMVKSGLDESIITTPNSVPRVSQYRLAAHLSMAILLFAGMLGCGLQTRMDWNWATKGVWNGLKDFGGNRAVLWENMMKNAPARRFRVAVALLMGLVFLTACSGAFVAGLDAGLVYNEFPTMGGGLAPPLVDLMNPSYAKRADGADMWWRNLFENPATVQFDHRLLAMTTYGSTIALYLSTWRPSLRAALPLTVRRLALTAFGLANVQVLLGISTLLYLVPVPLAAAHQAGSIALLSSLVALLISVRRPSMTARVWRNSVAPRTSPLPIR</sequence>
<comment type="catalytic activity">
    <reaction evidence="11">
        <text>Fe(II)-heme o + 2 A + H2O = Fe(II)-heme a + 2 AH2</text>
        <dbReference type="Rhea" id="RHEA:63388"/>
        <dbReference type="ChEBI" id="CHEBI:13193"/>
        <dbReference type="ChEBI" id="CHEBI:15377"/>
        <dbReference type="ChEBI" id="CHEBI:17499"/>
        <dbReference type="ChEBI" id="CHEBI:60530"/>
        <dbReference type="ChEBI" id="CHEBI:61715"/>
        <dbReference type="EC" id="1.17.99.9"/>
    </reaction>
    <physiologicalReaction direction="left-to-right" evidence="11">
        <dbReference type="Rhea" id="RHEA:63389"/>
    </physiologicalReaction>
</comment>
<feature type="transmembrane region" description="Helical" evidence="13">
    <location>
        <begin position="251"/>
        <end position="275"/>
    </location>
</feature>
<dbReference type="InterPro" id="IPR003780">
    <property type="entry name" value="COX15/CtaA_fam"/>
</dbReference>
<keyword evidence="6" id="KW-0560">Oxidoreductase</keyword>
<dbReference type="GO" id="GO:0016653">
    <property type="term" value="F:oxidoreductase activity, acting on NAD(P)H, heme protein as acceptor"/>
    <property type="evidence" value="ECO:0007669"/>
    <property type="project" value="TreeGrafter"/>
</dbReference>
<dbReference type="InterPro" id="IPR023754">
    <property type="entry name" value="HemeA_Synthase_type2"/>
</dbReference>
<proteinExistence type="inferred from homology"/>
<dbReference type="OrthoDB" id="1726137at2759"/>
<evidence type="ECO:0000256" key="5">
    <source>
        <dbReference type="ARBA" id="ARBA00022989"/>
    </source>
</evidence>
<evidence type="ECO:0000256" key="7">
    <source>
        <dbReference type="ARBA" id="ARBA00023004"/>
    </source>
</evidence>
<feature type="transmembrane region" description="Helical" evidence="13">
    <location>
        <begin position="391"/>
        <end position="411"/>
    </location>
</feature>
<keyword evidence="9 13" id="KW-0472">Membrane</keyword>
<feature type="transmembrane region" description="Helical" evidence="13">
    <location>
        <begin position="330"/>
        <end position="350"/>
    </location>
</feature>
<evidence type="ECO:0000256" key="2">
    <source>
        <dbReference type="ARBA" id="ARBA00004141"/>
    </source>
</evidence>
<evidence type="ECO:0000256" key="13">
    <source>
        <dbReference type="SAM" id="Phobius"/>
    </source>
</evidence>
<comment type="subcellular location">
    <subcellularLocation>
        <location evidence="2">Membrane</location>
        <topology evidence="2">Multi-pass membrane protein</topology>
    </subcellularLocation>
</comment>
<protein>
    <submittedName>
        <fullName evidence="14">Uncharacterized protein</fullName>
    </submittedName>
</protein>
<dbReference type="AlphaFoldDB" id="A0A9P6B7S1"/>
<comment type="cofactor">
    <cofactor evidence="1">
        <name>heme b</name>
        <dbReference type="ChEBI" id="CHEBI:60344"/>
    </cofactor>
</comment>
<feature type="transmembrane region" description="Helical" evidence="13">
    <location>
        <begin position="121"/>
        <end position="139"/>
    </location>
</feature>
<feature type="transmembrane region" description="Helical" evidence="13">
    <location>
        <begin position="151"/>
        <end position="169"/>
    </location>
</feature>
<keyword evidence="3 13" id="KW-0812">Transmembrane</keyword>
<dbReference type="EMBL" id="MU128919">
    <property type="protein sequence ID" value="KAF9519191.1"/>
    <property type="molecule type" value="Genomic_DNA"/>
</dbReference>
<name>A0A9P6B7S1_9AGAM</name>
<dbReference type="PANTHER" id="PTHR23289:SF2">
    <property type="entry name" value="CYTOCHROME C OXIDASE ASSEMBLY PROTEIN COX15 HOMOLOG"/>
    <property type="match status" value="1"/>
</dbReference>
<keyword evidence="8" id="KW-0350">Heme biosynthesis</keyword>